<reference evidence="1" key="1">
    <citation type="submission" date="2021-09" db="EMBL/GenBank/DDBJ databases">
        <title>Isolation and characterization of 3-chlorobenzoate degrading bacteria from soils in Shizuoka.</title>
        <authorList>
            <person name="Ifat A."/>
            <person name="Ogawa N."/>
            <person name="Kimbara K."/>
            <person name="Moriuchi R."/>
            <person name="Dohra H."/>
            <person name="Shintani M."/>
        </authorList>
    </citation>
    <scope>NUCLEOTIDE SEQUENCE</scope>
    <source>
        <strain evidence="1">19CS2-2</strain>
    </source>
</reference>
<organism evidence="1 2">
    <name type="scientific">Caballeronia novacaledonica</name>
    <dbReference type="NCBI Taxonomy" id="1544861"/>
    <lineage>
        <taxon>Bacteria</taxon>
        <taxon>Pseudomonadati</taxon>
        <taxon>Pseudomonadota</taxon>
        <taxon>Betaproteobacteria</taxon>
        <taxon>Burkholderiales</taxon>
        <taxon>Burkholderiaceae</taxon>
        <taxon>Caballeronia</taxon>
    </lineage>
</organism>
<name>A0ACB5QYP4_9BURK</name>
<protein>
    <submittedName>
        <fullName evidence="1">Uncharacterized protein</fullName>
    </submittedName>
</protein>
<evidence type="ECO:0000313" key="2">
    <source>
        <dbReference type="Proteomes" id="UP001055013"/>
    </source>
</evidence>
<keyword evidence="2" id="KW-1185">Reference proteome</keyword>
<sequence length="97" mass="10645">MLDLDDPGQRVDQAIAEIVGAGRAYTVGEWKDICKVSRIHTDAHALKTMLGSRSRSQEQGCLLSAGRHQARTFFGDDSPLIYVVSFARSNEYPGASF</sequence>
<gene>
    <name evidence="1" type="ORF">CBA19CS22_25395</name>
</gene>
<dbReference type="EMBL" id="BPUR01000017">
    <property type="protein sequence ID" value="GJH19943.1"/>
    <property type="molecule type" value="Genomic_DNA"/>
</dbReference>
<evidence type="ECO:0000313" key="1">
    <source>
        <dbReference type="EMBL" id="GJH19943.1"/>
    </source>
</evidence>
<comment type="caution">
    <text evidence="1">The sequence shown here is derived from an EMBL/GenBank/DDBJ whole genome shotgun (WGS) entry which is preliminary data.</text>
</comment>
<dbReference type="Proteomes" id="UP001055013">
    <property type="component" value="Unassembled WGS sequence"/>
</dbReference>
<proteinExistence type="predicted"/>
<accession>A0ACB5QYP4</accession>